<name>A0A564ZHD7_9BACT</name>
<organism evidence="4 5">
    <name type="scientific">Candidatus Methylomirabilis lanthanidiphila</name>
    <dbReference type="NCBI Taxonomy" id="2211376"/>
    <lineage>
        <taxon>Bacteria</taxon>
        <taxon>Candidatus Methylomirabilota</taxon>
        <taxon>Candidatus Methylomirabilia</taxon>
        <taxon>Candidatus Methylomirabilales</taxon>
        <taxon>Candidatus Methylomirabilaceae</taxon>
        <taxon>Candidatus Methylomirabilis</taxon>
    </lineage>
</organism>
<dbReference type="GO" id="GO:0051301">
    <property type="term" value="P:cell division"/>
    <property type="evidence" value="ECO:0007669"/>
    <property type="project" value="UniProtKB-KW"/>
</dbReference>
<reference evidence="4 5" key="1">
    <citation type="submission" date="2019-07" db="EMBL/GenBank/DDBJ databases">
        <authorList>
            <person name="Cremers G."/>
        </authorList>
    </citation>
    <scope>NUCLEOTIDE SEQUENCE [LARGE SCALE GENOMIC DNA]</scope>
</reference>
<dbReference type="Proteomes" id="UP000334340">
    <property type="component" value="Unassembled WGS sequence"/>
</dbReference>
<evidence type="ECO:0000256" key="2">
    <source>
        <dbReference type="PIRSR" id="PIRSR640198-2"/>
    </source>
</evidence>
<dbReference type="GO" id="GO:0005524">
    <property type="term" value="F:ATP binding"/>
    <property type="evidence" value="ECO:0007669"/>
    <property type="project" value="UniProtKB-KW"/>
</dbReference>
<evidence type="ECO:0000313" key="5">
    <source>
        <dbReference type="Proteomes" id="UP000334340"/>
    </source>
</evidence>
<keyword evidence="4" id="KW-0131">Cell cycle</keyword>
<feature type="binding site" evidence="2">
    <location>
        <begin position="247"/>
        <end position="248"/>
    </location>
    <ligand>
        <name>ATP</name>
        <dbReference type="ChEBI" id="CHEBI:30616"/>
    </ligand>
</feature>
<keyword evidence="4" id="KW-0132">Cell division</keyword>
<dbReference type="InterPro" id="IPR036388">
    <property type="entry name" value="WH-like_DNA-bd_sf"/>
</dbReference>
<accession>A0A564ZHD7</accession>
<feature type="active site" evidence="1">
    <location>
        <position position="205"/>
    </location>
</feature>
<feature type="binding site" evidence="2">
    <location>
        <begin position="209"/>
        <end position="216"/>
    </location>
    <ligand>
        <name>ATP</name>
        <dbReference type="ChEBI" id="CHEBI:30616"/>
    </ligand>
</feature>
<dbReference type="Gene3D" id="1.10.10.10">
    <property type="entry name" value="Winged helix-like DNA-binding domain superfamily/Winged helix DNA-binding domain"/>
    <property type="match status" value="1"/>
</dbReference>
<dbReference type="InterPro" id="IPR040198">
    <property type="entry name" value="Fido_containing"/>
</dbReference>
<dbReference type="EMBL" id="CABIKM010000016">
    <property type="protein sequence ID" value="VUZ84715.1"/>
    <property type="molecule type" value="Genomic_DNA"/>
</dbReference>
<keyword evidence="5" id="KW-1185">Reference proteome</keyword>
<evidence type="ECO:0000256" key="1">
    <source>
        <dbReference type="PIRSR" id="PIRSR640198-1"/>
    </source>
</evidence>
<dbReference type="SUPFAM" id="SSF140931">
    <property type="entry name" value="Fic-like"/>
    <property type="match status" value="1"/>
</dbReference>
<keyword evidence="2" id="KW-0067">ATP-binding</keyword>
<dbReference type="AlphaFoldDB" id="A0A564ZHD7"/>
<proteinExistence type="predicted"/>
<sequence length="391" mass="43666">MYIHELQDWPRFRWDREGLTEPLAAVRHRQGRLIGRMEALGFNLRQEAVLHTLTADVLKSSEIEGEKLDAEQVRSSIARRLGMDIGALKPADRHVEGIVEMMLDATRHYDQPLTADRLFSWHASLFPAGRSGMTRIRVGAWRDDSTGPMTVVSGPVGKEHVHFEAPAAARLDREMQAFLDWFNAHADIDPVLKAGLAHLWFVTIHPFDDGNGRLARAIADMALAGSENSPQRFYSMSAQIRPERAAYYDILEQTQKGRIDITPWMDWFLGCLGRAIDGAQTTLAAVLAKARFWEAIAGVAINERQRLVLNRLLDGFEGKLTTSKYAKLTQCSQDTALRDILSLVECSILIRNPEGGRSTSYTLVTAAPLTSVDVVPHQGHQPLRRRGAEGV</sequence>
<dbReference type="PANTHER" id="PTHR13504">
    <property type="entry name" value="FIDO DOMAIN-CONTAINING PROTEIN DDB_G0283145"/>
    <property type="match status" value="1"/>
</dbReference>
<gene>
    <name evidence="4" type="ORF">MELA_01089</name>
</gene>
<evidence type="ECO:0000259" key="3">
    <source>
        <dbReference type="PROSITE" id="PS51459"/>
    </source>
</evidence>
<dbReference type="PANTHER" id="PTHR13504:SF33">
    <property type="entry name" value="FIC FAMILY PROTEIN"/>
    <property type="match status" value="1"/>
</dbReference>
<keyword evidence="2" id="KW-0547">Nucleotide-binding</keyword>
<feature type="domain" description="Fido" evidence="3">
    <location>
        <begin position="113"/>
        <end position="270"/>
    </location>
</feature>
<protein>
    <submittedName>
        <fullName evidence="4">Cell division protein Fic</fullName>
    </submittedName>
</protein>
<dbReference type="InterPro" id="IPR025230">
    <property type="entry name" value="DUF4172"/>
</dbReference>
<dbReference type="PROSITE" id="PS51459">
    <property type="entry name" value="FIDO"/>
    <property type="match status" value="1"/>
</dbReference>
<dbReference type="Pfam" id="PF02661">
    <property type="entry name" value="Fic"/>
    <property type="match status" value="1"/>
</dbReference>
<dbReference type="Gene3D" id="1.10.3290.10">
    <property type="entry name" value="Fido-like domain"/>
    <property type="match status" value="1"/>
</dbReference>
<evidence type="ECO:0000313" key="4">
    <source>
        <dbReference type="EMBL" id="VUZ84715.1"/>
    </source>
</evidence>
<dbReference type="InterPro" id="IPR036597">
    <property type="entry name" value="Fido-like_dom_sf"/>
</dbReference>
<dbReference type="Pfam" id="PF13776">
    <property type="entry name" value="DUF4172"/>
    <property type="match status" value="1"/>
</dbReference>
<dbReference type="InterPro" id="IPR003812">
    <property type="entry name" value="Fido"/>
</dbReference>